<evidence type="ECO:0000313" key="2">
    <source>
        <dbReference type="EMBL" id="RCI07998.1"/>
    </source>
</evidence>
<proteinExistence type="predicted"/>
<dbReference type="AlphaFoldDB" id="A0A367L0P4"/>
<evidence type="ECO:0000313" key="3">
    <source>
        <dbReference type="Proteomes" id="UP000253664"/>
    </source>
</evidence>
<dbReference type="OrthoDB" id="4924937at2759"/>
<feature type="chain" id="PRO_5016809962" description="Extracellular membrane protein CFEM domain-containing protein" evidence="1">
    <location>
        <begin position="18"/>
        <end position="109"/>
    </location>
</feature>
<feature type="signal peptide" evidence="1">
    <location>
        <begin position="1"/>
        <end position="17"/>
    </location>
</feature>
<gene>
    <name evidence="2" type="ORF">L249_7829</name>
</gene>
<dbReference type="EMBL" id="LKCN02000022">
    <property type="protein sequence ID" value="RCI07998.1"/>
    <property type="molecule type" value="Genomic_DNA"/>
</dbReference>
<reference evidence="2 3" key="1">
    <citation type="journal article" date="2015" name="BMC Genomics">
        <title>Insights from the genome of Ophiocordyceps polyrhachis-furcata to pathogenicity and host specificity in insect fungi.</title>
        <authorList>
            <person name="Wichadakul D."/>
            <person name="Kobmoo N."/>
            <person name="Ingsriswang S."/>
            <person name="Tangphatsornruang S."/>
            <person name="Chantasingh D."/>
            <person name="Luangsa-ard J.J."/>
            <person name="Eurwilaichitr L."/>
        </authorList>
    </citation>
    <scope>NUCLEOTIDE SEQUENCE [LARGE SCALE GENOMIC DNA]</scope>
    <source>
        <strain evidence="2 3">BCC 54312</strain>
    </source>
</reference>
<name>A0A367L0P4_9HYPO</name>
<keyword evidence="1" id="KW-0732">Signal</keyword>
<keyword evidence="3" id="KW-1185">Reference proteome</keyword>
<dbReference type="Proteomes" id="UP000253664">
    <property type="component" value="Unassembled WGS sequence"/>
</dbReference>
<evidence type="ECO:0000256" key="1">
    <source>
        <dbReference type="SAM" id="SignalP"/>
    </source>
</evidence>
<sequence>MKFSSAAVLALAAAVSASTEMGSQLELDIGSLLQQIGPLIKKGQCAAPCIYQVVNNLNCQNGGIVDTLCNDLDEISAKVSPCVSKCGIDAGLKNTFFRISSGLCAKRGQ</sequence>
<accession>A0A367L0P4</accession>
<evidence type="ECO:0008006" key="4">
    <source>
        <dbReference type="Google" id="ProtNLM"/>
    </source>
</evidence>
<organism evidence="2 3">
    <name type="scientific">Ophiocordyceps polyrhachis-furcata BCC 54312</name>
    <dbReference type="NCBI Taxonomy" id="1330021"/>
    <lineage>
        <taxon>Eukaryota</taxon>
        <taxon>Fungi</taxon>
        <taxon>Dikarya</taxon>
        <taxon>Ascomycota</taxon>
        <taxon>Pezizomycotina</taxon>
        <taxon>Sordariomycetes</taxon>
        <taxon>Hypocreomycetidae</taxon>
        <taxon>Hypocreales</taxon>
        <taxon>Ophiocordycipitaceae</taxon>
        <taxon>Ophiocordyceps</taxon>
    </lineage>
</organism>
<protein>
    <recommendedName>
        <fullName evidence="4">Extracellular membrane protein CFEM domain-containing protein</fullName>
    </recommendedName>
</protein>
<comment type="caution">
    <text evidence="2">The sequence shown here is derived from an EMBL/GenBank/DDBJ whole genome shotgun (WGS) entry which is preliminary data.</text>
</comment>